<dbReference type="GO" id="GO:0005634">
    <property type="term" value="C:nucleus"/>
    <property type="evidence" value="ECO:0007669"/>
    <property type="project" value="TreeGrafter"/>
</dbReference>
<evidence type="ECO:0000313" key="9">
    <source>
        <dbReference type="Proteomes" id="UP000013827"/>
    </source>
</evidence>
<proteinExistence type="predicted"/>
<dbReference type="GO" id="GO:0003712">
    <property type="term" value="F:transcription coregulator activity"/>
    <property type="evidence" value="ECO:0007669"/>
    <property type="project" value="TreeGrafter"/>
</dbReference>
<keyword evidence="1 5" id="KW-0479">Metal-binding</keyword>
<dbReference type="GO" id="GO:0046872">
    <property type="term" value="F:metal ion binding"/>
    <property type="evidence" value="ECO:0007669"/>
    <property type="project" value="UniProtKB-KW"/>
</dbReference>
<dbReference type="eggNOG" id="KOG1044">
    <property type="taxonomic scope" value="Eukaryota"/>
</dbReference>
<evidence type="ECO:0000256" key="1">
    <source>
        <dbReference type="ARBA" id="ARBA00022723"/>
    </source>
</evidence>
<organism evidence="8 9">
    <name type="scientific">Emiliania huxleyi (strain CCMP1516)</name>
    <dbReference type="NCBI Taxonomy" id="280463"/>
    <lineage>
        <taxon>Eukaryota</taxon>
        <taxon>Haptista</taxon>
        <taxon>Haptophyta</taxon>
        <taxon>Prymnesiophyceae</taxon>
        <taxon>Isochrysidales</taxon>
        <taxon>Noelaerhabdaceae</taxon>
        <taxon>Emiliania</taxon>
    </lineage>
</organism>
<keyword evidence="4 5" id="KW-0440">LIM domain</keyword>
<dbReference type="PROSITE" id="PS00478">
    <property type="entry name" value="LIM_DOMAIN_1"/>
    <property type="match status" value="1"/>
</dbReference>
<dbReference type="STRING" id="2903.R1B656"/>
<evidence type="ECO:0000256" key="2">
    <source>
        <dbReference type="ARBA" id="ARBA00022737"/>
    </source>
</evidence>
<evidence type="ECO:0000256" key="5">
    <source>
        <dbReference type="PROSITE-ProRule" id="PRU00125"/>
    </source>
</evidence>
<reference evidence="8" key="2">
    <citation type="submission" date="2024-10" db="UniProtKB">
        <authorList>
            <consortium name="EnsemblProtists"/>
        </authorList>
    </citation>
    <scope>IDENTIFICATION</scope>
</reference>
<dbReference type="RefSeq" id="XP_005756991.1">
    <property type="nucleotide sequence ID" value="XM_005756934.1"/>
</dbReference>
<dbReference type="PANTHER" id="PTHR24205:SF16">
    <property type="entry name" value="GH01042P-RELATED"/>
    <property type="match status" value="1"/>
</dbReference>
<dbReference type="KEGG" id="ehx:EMIHUDRAFT_360261"/>
<dbReference type="Gene3D" id="2.10.110.10">
    <property type="entry name" value="Cysteine Rich Protein"/>
    <property type="match status" value="2"/>
</dbReference>
<accession>A0A0D3HZX7</accession>
<dbReference type="Proteomes" id="UP000013827">
    <property type="component" value="Unassembled WGS sequence"/>
</dbReference>
<dbReference type="PANTHER" id="PTHR24205">
    <property type="entry name" value="FOUR AND A HALF LIM DOMAINS PROTEIN"/>
    <property type="match status" value="1"/>
</dbReference>
<protein>
    <recommendedName>
        <fullName evidence="7">LIM zinc-binding domain-containing protein</fullName>
    </recommendedName>
</protein>
<dbReference type="PROSITE" id="PS50023">
    <property type="entry name" value="LIM_DOMAIN_2"/>
    <property type="match status" value="1"/>
</dbReference>
<evidence type="ECO:0000256" key="6">
    <source>
        <dbReference type="SAM" id="MobiDB-lite"/>
    </source>
</evidence>
<name>A0A0D3HZX7_EMIH1</name>
<dbReference type="Pfam" id="PF00412">
    <property type="entry name" value="LIM"/>
    <property type="match status" value="2"/>
</dbReference>
<dbReference type="EnsemblProtists" id="EOD04562">
    <property type="protein sequence ID" value="EOD04562"/>
    <property type="gene ID" value="EMIHUDRAFT_360261"/>
</dbReference>
<reference evidence="9" key="1">
    <citation type="journal article" date="2013" name="Nature">
        <title>Pan genome of the phytoplankton Emiliania underpins its global distribution.</title>
        <authorList>
            <person name="Read B.A."/>
            <person name="Kegel J."/>
            <person name="Klute M.J."/>
            <person name="Kuo A."/>
            <person name="Lefebvre S.C."/>
            <person name="Maumus F."/>
            <person name="Mayer C."/>
            <person name="Miller J."/>
            <person name="Monier A."/>
            <person name="Salamov A."/>
            <person name="Young J."/>
            <person name="Aguilar M."/>
            <person name="Claverie J.M."/>
            <person name="Frickenhaus S."/>
            <person name="Gonzalez K."/>
            <person name="Herman E.K."/>
            <person name="Lin Y.C."/>
            <person name="Napier J."/>
            <person name="Ogata H."/>
            <person name="Sarno A.F."/>
            <person name="Shmutz J."/>
            <person name="Schroeder D."/>
            <person name="de Vargas C."/>
            <person name="Verret F."/>
            <person name="von Dassow P."/>
            <person name="Valentin K."/>
            <person name="Van de Peer Y."/>
            <person name="Wheeler G."/>
            <person name="Dacks J.B."/>
            <person name="Delwiche C.F."/>
            <person name="Dyhrman S.T."/>
            <person name="Glockner G."/>
            <person name="John U."/>
            <person name="Richards T."/>
            <person name="Worden A.Z."/>
            <person name="Zhang X."/>
            <person name="Grigoriev I.V."/>
            <person name="Allen A.E."/>
            <person name="Bidle K."/>
            <person name="Borodovsky M."/>
            <person name="Bowler C."/>
            <person name="Brownlee C."/>
            <person name="Cock J.M."/>
            <person name="Elias M."/>
            <person name="Gladyshev V.N."/>
            <person name="Groth M."/>
            <person name="Guda C."/>
            <person name="Hadaegh A."/>
            <person name="Iglesias-Rodriguez M.D."/>
            <person name="Jenkins J."/>
            <person name="Jones B.M."/>
            <person name="Lawson T."/>
            <person name="Leese F."/>
            <person name="Lindquist E."/>
            <person name="Lobanov A."/>
            <person name="Lomsadze A."/>
            <person name="Malik S.B."/>
            <person name="Marsh M.E."/>
            <person name="Mackinder L."/>
            <person name="Mock T."/>
            <person name="Mueller-Roeber B."/>
            <person name="Pagarete A."/>
            <person name="Parker M."/>
            <person name="Probert I."/>
            <person name="Quesneville H."/>
            <person name="Raines C."/>
            <person name="Rensing S.A."/>
            <person name="Riano-Pachon D.M."/>
            <person name="Richier S."/>
            <person name="Rokitta S."/>
            <person name="Shiraiwa Y."/>
            <person name="Soanes D.M."/>
            <person name="van der Giezen M."/>
            <person name="Wahlund T.M."/>
            <person name="Williams B."/>
            <person name="Wilson W."/>
            <person name="Wolfe G."/>
            <person name="Wurch L.L."/>
        </authorList>
    </citation>
    <scope>NUCLEOTIDE SEQUENCE</scope>
</reference>
<evidence type="ECO:0000256" key="3">
    <source>
        <dbReference type="ARBA" id="ARBA00022833"/>
    </source>
</evidence>
<keyword evidence="2" id="KW-0677">Repeat</keyword>
<evidence type="ECO:0000256" key="4">
    <source>
        <dbReference type="ARBA" id="ARBA00023038"/>
    </source>
</evidence>
<keyword evidence="9" id="KW-1185">Reference proteome</keyword>
<dbReference type="SUPFAM" id="SSF57716">
    <property type="entry name" value="Glucocorticoid receptor-like (DNA-binding domain)"/>
    <property type="match status" value="1"/>
</dbReference>
<evidence type="ECO:0000313" key="8">
    <source>
        <dbReference type="EnsemblProtists" id="EOD04562"/>
    </source>
</evidence>
<dbReference type="AlphaFoldDB" id="A0A0D3HZX7"/>
<feature type="domain" description="LIM zinc-binding" evidence="7">
    <location>
        <begin position="39"/>
        <end position="103"/>
    </location>
</feature>
<dbReference type="PaxDb" id="2903-EOD04562"/>
<evidence type="ECO:0000259" key="7">
    <source>
        <dbReference type="PROSITE" id="PS50023"/>
    </source>
</evidence>
<dbReference type="GeneID" id="17250664"/>
<dbReference type="CDD" id="cd08368">
    <property type="entry name" value="LIM"/>
    <property type="match status" value="2"/>
</dbReference>
<dbReference type="HOGENOM" id="CLU_1791949_0_0_1"/>
<sequence>MWHSDCFVCAACGKPIDGDFAMLHGKPLHTACHLKDYGVLCAGCGRLIDGRADPGFVVAGDKSYHSACFKCAECGVSLAAGAPYHLVAGAAYCKLHDRRRKITRDKLKVNSTTGEEFYVEAGTGRKYRHAPTADGRGGKEYFEDAAPPALGGASTWRQDAP</sequence>
<feature type="region of interest" description="Disordered" evidence="6">
    <location>
        <begin position="129"/>
        <end position="161"/>
    </location>
</feature>
<dbReference type="InterPro" id="IPR001781">
    <property type="entry name" value="Znf_LIM"/>
</dbReference>
<keyword evidence="3 5" id="KW-0862">Zinc</keyword>
<dbReference type="SMART" id="SM00132">
    <property type="entry name" value="LIM"/>
    <property type="match status" value="2"/>
</dbReference>